<sequence length="512" mass="58581">MRTRSVFLWMCAGAATALMFSSCSLFKKKYEKSAVTGWDYNNPKWGGFYVAKNKEQQTGPGLVFVQGGTFTMGATEQDVMYQWNNIPRRVTVSSFYIDETEVANVHYREYLYWLNRVFGQTYPQVYLKALPDTLVWRSELAYNEPLVEYYFRHPAYNYYPVVGVTWEQASDFCKWRSDRVNEKLLIDAGILSMQDIDNEQADNVFTTGAYLAGLYEGTPGKMANSRKSPYRNPDGTPRNITFEDGILLPNYRLPTEAEWEYAALAYIGENPNPSRKEGKRGEELIMNREIYPWSINPSGLRDQRRGNFEGQFLANFKRGLGDNMGIAGGLNDRASIPAPVKSFYPNAFGIYNMAGNVSEWVADVYRQLTPLDADGFNYFRGNVFMDVYRNPQGEFEKDSLGRLKKIVEPDSIAAQRLNYQRADVRDYLDGDSLSGVTYGYGITSLINNETRVIKGGSWNDLPYWLSPGTRRYMQQNMASNTVGFRCAMDRVGSQEGNGFRTGNYFRQPRQKR</sequence>
<dbReference type="RefSeq" id="WP_092457786.1">
    <property type="nucleotide sequence ID" value="NZ_FPCJ01000001.1"/>
</dbReference>
<dbReference type="Proteomes" id="UP000199537">
    <property type="component" value="Unassembled WGS sequence"/>
</dbReference>
<gene>
    <name evidence="3" type="ORF">SAMN05660895_0701</name>
</gene>
<keyword evidence="4" id="KW-1185">Reference proteome</keyword>
<dbReference type="Pfam" id="PF03781">
    <property type="entry name" value="FGE-sulfatase"/>
    <property type="match status" value="1"/>
</dbReference>
<protein>
    <submittedName>
        <fullName evidence="3">Gliding motility-associated lipoprotein GldJ/gliding motility-associated lipoprotein GldJ,TIGR03530</fullName>
    </submittedName>
</protein>
<dbReference type="STRING" id="1393122.SAMN05660895_0701"/>
<dbReference type="EMBL" id="FPCJ01000001">
    <property type="protein sequence ID" value="SFV30113.1"/>
    <property type="molecule type" value="Genomic_DNA"/>
</dbReference>
<dbReference type="InterPro" id="IPR051043">
    <property type="entry name" value="Sulfatase_Mod_Factor_Kinase"/>
</dbReference>
<dbReference type="Gene3D" id="3.90.1580.10">
    <property type="entry name" value="paralog of FGE (formylglycine-generating enzyme)"/>
    <property type="match status" value="1"/>
</dbReference>
<dbReference type="AlphaFoldDB" id="A0A1I7N6A3"/>
<evidence type="ECO:0000313" key="3">
    <source>
        <dbReference type="EMBL" id="SFV30113.1"/>
    </source>
</evidence>
<dbReference type="SUPFAM" id="SSF56436">
    <property type="entry name" value="C-type lectin-like"/>
    <property type="match status" value="1"/>
</dbReference>
<dbReference type="InterPro" id="IPR016187">
    <property type="entry name" value="CTDL_fold"/>
</dbReference>
<dbReference type="InterPro" id="IPR042095">
    <property type="entry name" value="SUMF_sf"/>
</dbReference>
<dbReference type="PROSITE" id="PS51257">
    <property type="entry name" value="PROKAR_LIPOPROTEIN"/>
    <property type="match status" value="1"/>
</dbReference>
<dbReference type="InterPro" id="IPR005532">
    <property type="entry name" value="SUMF_dom"/>
</dbReference>
<evidence type="ECO:0000259" key="2">
    <source>
        <dbReference type="Pfam" id="PF03781"/>
    </source>
</evidence>
<dbReference type="PANTHER" id="PTHR23150:SF19">
    <property type="entry name" value="FORMYLGLYCINE-GENERATING ENZYME"/>
    <property type="match status" value="1"/>
</dbReference>
<dbReference type="GO" id="GO:0120147">
    <property type="term" value="F:formylglycine-generating oxidase activity"/>
    <property type="evidence" value="ECO:0007669"/>
    <property type="project" value="TreeGrafter"/>
</dbReference>
<feature type="domain" description="Sulfatase-modifying factor enzyme-like" evidence="2">
    <location>
        <begin position="59"/>
        <end position="367"/>
    </location>
</feature>
<name>A0A1I7N6A3_9BACT</name>
<dbReference type="OrthoDB" id="9768004at2"/>
<organism evidence="3 4">
    <name type="scientific">Thermoflavifilum thermophilum</name>
    <dbReference type="NCBI Taxonomy" id="1393122"/>
    <lineage>
        <taxon>Bacteria</taxon>
        <taxon>Pseudomonadati</taxon>
        <taxon>Bacteroidota</taxon>
        <taxon>Chitinophagia</taxon>
        <taxon>Chitinophagales</taxon>
        <taxon>Chitinophagaceae</taxon>
        <taxon>Thermoflavifilum</taxon>
    </lineage>
</organism>
<evidence type="ECO:0000256" key="1">
    <source>
        <dbReference type="SAM" id="SignalP"/>
    </source>
</evidence>
<dbReference type="PANTHER" id="PTHR23150">
    <property type="entry name" value="SULFATASE MODIFYING FACTOR 1, 2"/>
    <property type="match status" value="1"/>
</dbReference>
<accession>A0A1I7N6A3</accession>
<keyword evidence="3" id="KW-0449">Lipoprotein</keyword>
<keyword evidence="1" id="KW-0732">Signal</keyword>
<evidence type="ECO:0000313" key="4">
    <source>
        <dbReference type="Proteomes" id="UP000199537"/>
    </source>
</evidence>
<feature type="signal peptide" evidence="1">
    <location>
        <begin position="1"/>
        <end position="17"/>
    </location>
</feature>
<reference evidence="4" key="1">
    <citation type="submission" date="2016-10" db="EMBL/GenBank/DDBJ databases">
        <authorList>
            <person name="Varghese N."/>
            <person name="Submissions S."/>
        </authorList>
    </citation>
    <scope>NUCLEOTIDE SEQUENCE [LARGE SCALE GENOMIC DNA]</scope>
    <source>
        <strain evidence="4">DSM 14807</strain>
    </source>
</reference>
<proteinExistence type="predicted"/>
<feature type="chain" id="PRO_5011499735" evidence="1">
    <location>
        <begin position="18"/>
        <end position="512"/>
    </location>
</feature>